<dbReference type="Gene3D" id="1.10.260.40">
    <property type="entry name" value="lambda repressor-like DNA-binding domains"/>
    <property type="match status" value="1"/>
</dbReference>
<dbReference type="PANTHER" id="PTHR34475">
    <property type="match status" value="1"/>
</dbReference>
<dbReference type="InterPro" id="IPR050400">
    <property type="entry name" value="Bact_Cytoskel_RodZ"/>
</dbReference>
<proteinExistence type="predicted"/>
<dbReference type="Proteomes" id="UP001157733">
    <property type="component" value="Chromosome"/>
</dbReference>
<dbReference type="EMBL" id="OX336137">
    <property type="protein sequence ID" value="CAI2716883.1"/>
    <property type="molecule type" value="Genomic_DNA"/>
</dbReference>
<feature type="region of interest" description="Disordered" evidence="1">
    <location>
        <begin position="132"/>
        <end position="227"/>
    </location>
</feature>
<gene>
    <name evidence="3" type="ORF">NSPWAT_0023</name>
</gene>
<keyword evidence="4" id="KW-1185">Reference proteome</keyword>
<dbReference type="PANTHER" id="PTHR34475:SF1">
    <property type="entry name" value="CYTOSKELETON PROTEIN RODZ"/>
    <property type="match status" value="1"/>
</dbReference>
<organism evidence="3 4">
    <name type="scientific">Nitrospina watsonii</name>
    <dbReference type="NCBI Taxonomy" id="1323948"/>
    <lineage>
        <taxon>Bacteria</taxon>
        <taxon>Pseudomonadati</taxon>
        <taxon>Nitrospinota/Tectimicrobiota group</taxon>
        <taxon>Nitrospinota</taxon>
        <taxon>Nitrospinia</taxon>
        <taxon>Nitrospinales</taxon>
        <taxon>Nitrospinaceae</taxon>
        <taxon>Nitrospina</taxon>
    </lineage>
</organism>
<name>A0ABM9H9U9_9BACT</name>
<accession>A0ABM9H9U9</accession>
<dbReference type="Pfam" id="PF13413">
    <property type="entry name" value="HTH_25"/>
    <property type="match status" value="1"/>
</dbReference>
<evidence type="ECO:0000256" key="1">
    <source>
        <dbReference type="SAM" id="MobiDB-lite"/>
    </source>
</evidence>
<sequence length="310" mass="34306">MIMADSFGTYLKNERELRGASLNDIAHATRIPERHLEALEEDRYDDLPAEVFIKGYIRNYGEALGIDANELLTAYDERIGKGRREEREKSWKEVAHQEQKKTSIQTQLKLVAFLIGMGVVGWLVWASLNNPPSSDSQAVPVPMKTLPKGLKTVPAPEPGPAPSGGQAPPPGMGTESPGAEAPPGPEMNAETGQNKVPQLENGGIMNDLQDQTVPTNQRTVEPSPSDNERAFSLEIRAKEKAWFHMILDEERERDFTLNAGERIVLHANEQILADIGNRNGTEFLLNGKTYELPGTQNVVLNFVFKAELVE</sequence>
<feature type="compositionally biased region" description="Pro residues" evidence="1">
    <location>
        <begin position="155"/>
        <end position="171"/>
    </location>
</feature>
<feature type="domain" description="Cytoskeleton protein RodZ-like C-terminal" evidence="2">
    <location>
        <begin position="235"/>
        <end position="302"/>
    </location>
</feature>
<evidence type="ECO:0000313" key="4">
    <source>
        <dbReference type="Proteomes" id="UP001157733"/>
    </source>
</evidence>
<dbReference type="InterPro" id="IPR025194">
    <property type="entry name" value="RodZ-like_C"/>
</dbReference>
<dbReference type="Pfam" id="PF13464">
    <property type="entry name" value="RodZ_C"/>
    <property type="match status" value="1"/>
</dbReference>
<protein>
    <recommendedName>
        <fullName evidence="2">Cytoskeleton protein RodZ-like C-terminal domain-containing protein</fullName>
    </recommendedName>
</protein>
<evidence type="ECO:0000313" key="3">
    <source>
        <dbReference type="EMBL" id="CAI2716883.1"/>
    </source>
</evidence>
<evidence type="ECO:0000259" key="2">
    <source>
        <dbReference type="Pfam" id="PF13464"/>
    </source>
</evidence>
<feature type="compositionally biased region" description="Polar residues" evidence="1">
    <location>
        <begin position="208"/>
        <end position="225"/>
    </location>
</feature>
<reference evidence="3 4" key="1">
    <citation type="submission" date="2022-09" db="EMBL/GenBank/DDBJ databases">
        <authorList>
            <person name="Kop L."/>
        </authorList>
    </citation>
    <scope>NUCLEOTIDE SEQUENCE [LARGE SCALE GENOMIC DNA]</scope>
    <source>
        <strain evidence="3 4">347</strain>
    </source>
</reference>
<dbReference type="InterPro" id="IPR010982">
    <property type="entry name" value="Lambda_DNA-bd_dom_sf"/>
</dbReference>